<keyword evidence="10" id="KW-1185">Reference proteome</keyword>
<dbReference type="Proteomes" id="UP000824998">
    <property type="component" value="Unassembled WGS sequence"/>
</dbReference>
<accession>A0A9P7YDN8</accession>
<evidence type="ECO:0000256" key="5">
    <source>
        <dbReference type="ARBA" id="ARBA00023187"/>
    </source>
</evidence>
<feature type="compositionally biased region" description="Basic and acidic residues" evidence="8">
    <location>
        <begin position="228"/>
        <end position="242"/>
    </location>
</feature>
<comment type="caution">
    <text evidence="9">The sequence shown here is derived from an EMBL/GenBank/DDBJ whole genome shotgun (WGS) entry which is preliminary data.</text>
</comment>
<evidence type="ECO:0000256" key="2">
    <source>
        <dbReference type="ARBA" id="ARBA00006164"/>
    </source>
</evidence>
<keyword evidence="6 7" id="KW-0539">Nucleus</keyword>
<evidence type="ECO:0000313" key="9">
    <source>
        <dbReference type="EMBL" id="KAG9231829.1"/>
    </source>
</evidence>
<evidence type="ECO:0000313" key="10">
    <source>
        <dbReference type="Proteomes" id="UP000824998"/>
    </source>
</evidence>
<comment type="similarity">
    <text evidence="2 7">Belongs to the PRP38 family.</text>
</comment>
<reference evidence="9" key="1">
    <citation type="journal article" date="2021" name="IMA Fungus">
        <title>Genomic characterization of three marine fungi, including Emericellopsis atlantica sp. nov. with signatures of a generalist lifestyle and marine biomass degradation.</title>
        <authorList>
            <person name="Hagestad O.C."/>
            <person name="Hou L."/>
            <person name="Andersen J.H."/>
            <person name="Hansen E.H."/>
            <person name="Altermark B."/>
            <person name="Li C."/>
            <person name="Kuhnert E."/>
            <person name="Cox R.J."/>
            <person name="Crous P.W."/>
            <person name="Spatafora J.W."/>
            <person name="Lail K."/>
            <person name="Amirebrahimi M."/>
            <person name="Lipzen A."/>
            <person name="Pangilinan J."/>
            <person name="Andreopoulos W."/>
            <person name="Hayes R.D."/>
            <person name="Ng V."/>
            <person name="Grigoriev I.V."/>
            <person name="Jackson S.A."/>
            <person name="Sutton T.D.S."/>
            <person name="Dobson A.D.W."/>
            <person name="Rama T."/>
        </authorList>
    </citation>
    <scope>NUCLEOTIDE SEQUENCE</scope>
    <source>
        <strain evidence="9">TRa018bII</strain>
    </source>
</reference>
<evidence type="ECO:0000256" key="6">
    <source>
        <dbReference type="ARBA" id="ARBA00023242"/>
    </source>
</evidence>
<dbReference type="AlphaFoldDB" id="A0A9P7YDN8"/>
<organism evidence="9 10">
    <name type="scientific">Amylocarpus encephaloides</name>
    <dbReference type="NCBI Taxonomy" id="45428"/>
    <lineage>
        <taxon>Eukaryota</taxon>
        <taxon>Fungi</taxon>
        <taxon>Dikarya</taxon>
        <taxon>Ascomycota</taxon>
        <taxon>Pezizomycotina</taxon>
        <taxon>Leotiomycetes</taxon>
        <taxon>Helotiales</taxon>
        <taxon>Helotiales incertae sedis</taxon>
        <taxon>Amylocarpus</taxon>
    </lineage>
</organism>
<dbReference type="EMBL" id="MU251579">
    <property type="protein sequence ID" value="KAG9231829.1"/>
    <property type="molecule type" value="Genomic_DNA"/>
</dbReference>
<dbReference type="Pfam" id="PF03371">
    <property type="entry name" value="PRP38"/>
    <property type="match status" value="1"/>
</dbReference>
<keyword evidence="4 7" id="KW-0747">Spliceosome</keyword>
<dbReference type="GO" id="GO:0000398">
    <property type="term" value="P:mRNA splicing, via spliceosome"/>
    <property type="evidence" value="ECO:0007669"/>
    <property type="project" value="UniProtKB-UniRule"/>
</dbReference>
<evidence type="ECO:0000256" key="8">
    <source>
        <dbReference type="SAM" id="MobiDB-lite"/>
    </source>
</evidence>
<feature type="region of interest" description="Disordered" evidence="8">
    <location>
        <begin position="206"/>
        <end position="259"/>
    </location>
</feature>
<evidence type="ECO:0000256" key="3">
    <source>
        <dbReference type="ARBA" id="ARBA00022664"/>
    </source>
</evidence>
<keyword evidence="5 7" id="KW-0508">mRNA splicing</keyword>
<comment type="function">
    <text evidence="7">Required for pre-mRNA splicing.</text>
</comment>
<evidence type="ECO:0000256" key="4">
    <source>
        <dbReference type="ARBA" id="ARBA00022728"/>
    </source>
</evidence>
<protein>
    <recommendedName>
        <fullName evidence="7">Pre-mRNA-splicing factor 38</fullName>
    </recommendedName>
</protein>
<comment type="subcellular location">
    <subcellularLocation>
        <location evidence="1 7">Nucleus</location>
    </subcellularLocation>
</comment>
<dbReference type="OrthoDB" id="190958at2759"/>
<proteinExistence type="inferred from homology"/>
<gene>
    <name evidence="9" type="ORF">BJ875DRAFT_105174</name>
</gene>
<dbReference type="GO" id="GO:0005681">
    <property type="term" value="C:spliceosomal complex"/>
    <property type="evidence" value="ECO:0007669"/>
    <property type="project" value="UniProtKB-KW"/>
</dbReference>
<dbReference type="InterPro" id="IPR005037">
    <property type="entry name" value="PRP38"/>
</dbReference>
<feature type="compositionally biased region" description="Basic and acidic residues" evidence="8">
    <location>
        <begin position="211"/>
        <end position="220"/>
    </location>
</feature>
<name>A0A9P7YDN8_9HELO</name>
<keyword evidence="3 7" id="KW-0507">mRNA processing</keyword>
<feature type="compositionally biased region" description="Basic and acidic residues" evidence="8">
    <location>
        <begin position="1"/>
        <end position="16"/>
    </location>
</feature>
<dbReference type="PANTHER" id="PTHR23142">
    <property type="entry name" value="PRE-MRNA-SPLICING FACTOR 38A-RELATED"/>
    <property type="match status" value="1"/>
</dbReference>
<sequence length="259" mass="29458">MANHRADEKRFLDERGSGGPLAPNGLNPATIMEKPVRERIIDCYFWKDQCFALNEADIVDRVVVHVKFIGGTYGDAQRPSPFLCLAFKLLQLGPSDDILREYLDFGGEKFKYLRALACFYIRLTRQAKNVYNLLEPYLEDRRKLKRKTRMGTALTFIDQFVDDLLTKERVCATTLWKMPKREILEDLEVLEPRISPLGDIEDLLESDVEEMDGKGRDKSPGSEFGEVTPEREPGEMDVDKGANEGQTMEAESEVASGKV</sequence>
<feature type="region of interest" description="Disordered" evidence="8">
    <location>
        <begin position="1"/>
        <end position="26"/>
    </location>
</feature>
<evidence type="ECO:0000256" key="7">
    <source>
        <dbReference type="RuleBase" id="RU367025"/>
    </source>
</evidence>
<evidence type="ECO:0000256" key="1">
    <source>
        <dbReference type="ARBA" id="ARBA00004123"/>
    </source>
</evidence>